<dbReference type="InterPro" id="IPR006652">
    <property type="entry name" value="Kelch_1"/>
</dbReference>
<dbReference type="Gene3D" id="2.120.10.80">
    <property type="entry name" value="Kelch-type beta propeller"/>
    <property type="match status" value="2"/>
</dbReference>
<keyword evidence="1" id="KW-0880">Kelch repeat</keyword>
<accession>A0ABR4QKZ4</accession>
<dbReference type="Pfam" id="PF07707">
    <property type="entry name" value="BACK"/>
    <property type="match status" value="1"/>
</dbReference>
<dbReference type="PANTHER" id="PTHR24412:SF441">
    <property type="entry name" value="KELCH-LIKE PROTEIN 28"/>
    <property type="match status" value="1"/>
</dbReference>
<dbReference type="SMART" id="SM00875">
    <property type="entry name" value="BACK"/>
    <property type="match status" value="1"/>
</dbReference>
<feature type="region of interest" description="Disordered" evidence="3">
    <location>
        <begin position="761"/>
        <end position="794"/>
    </location>
</feature>
<dbReference type="SUPFAM" id="SSF54695">
    <property type="entry name" value="POZ domain"/>
    <property type="match status" value="1"/>
</dbReference>
<protein>
    <submittedName>
        <fullName evidence="5">Kelch-like protein 18</fullName>
    </submittedName>
</protein>
<name>A0ABR4QKZ4_9CEST</name>
<dbReference type="InterPro" id="IPR011333">
    <property type="entry name" value="SKP1/BTB/POZ_sf"/>
</dbReference>
<evidence type="ECO:0000256" key="3">
    <source>
        <dbReference type="SAM" id="MobiDB-lite"/>
    </source>
</evidence>
<dbReference type="InterPro" id="IPR000210">
    <property type="entry name" value="BTB/POZ_dom"/>
</dbReference>
<dbReference type="EMBL" id="JAKROA010000002">
    <property type="protein sequence ID" value="KAL5110300.1"/>
    <property type="molecule type" value="Genomic_DNA"/>
</dbReference>
<organism evidence="5 6">
    <name type="scientific">Taenia crassiceps</name>
    <dbReference type="NCBI Taxonomy" id="6207"/>
    <lineage>
        <taxon>Eukaryota</taxon>
        <taxon>Metazoa</taxon>
        <taxon>Spiralia</taxon>
        <taxon>Lophotrochozoa</taxon>
        <taxon>Platyhelminthes</taxon>
        <taxon>Cestoda</taxon>
        <taxon>Eucestoda</taxon>
        <taxon>Cyclophyllidea</taxon>
        <taxon>Taeniidae</taxon>
        <taxon>Taenia</taxon>
    </lineage>
</organism>
<feature type="region of interest" description="Disordered" evidence="3">
    <location>
        <begin position="663"/>
        <end position="691"/>
    </location>
</feature>
<dbReference type="InterPro" id="IPR015915">
    <property type="entry name" value="Kelch-typ_b-propeller"/>
</dbReference>
<dbReference type="Proteomes" id="UP001651158">
    <property type="component" value="Unassembled WGS sequence"/>
</dbReference>
<evidence type="ECO:0000256" key="1">
    <source>
        <dbReference type="ARBA" id="ARBA00022441"/>
    </source>
</evidence>
<feature type="region of interest" description="Disordered" evidence="3">
    <location>
        <begin position="626"/>
        <end position="646"/>
    </location>
</feature>
<dbReference type="Gene3D" id="3.30.710.10">
    <property type="entry name" value="Potassium Channel Kv1.1, Chain A"/>
    <property type="match status" value="1"/>
</dbReference>
<reference evidence="5 6" key="1">
    <citation type="journal article" date="2022" name="Front. Cell. Infect. Microbiol.">
        <title>The Genomes of Two Strains of Taenia crassiceps the Animal Model for the Study of Human Cysticercosis.</title>
        <authorList>
            <person name="Bobes R.J."/>
            <person name="Estrada K."/>
            <person name="Rios-Valencia D.G."/>
            <person name="Calderon-Gallegos A."/>
            <person name="de la Torre P."/>
            <person name="Carrero J.C."/>
            <person name="Sanchez-Flores A."/>
            <person name="Laclette J.P."/>
        </authorList>
    </citation>
    <scope>NUCLEOTIDE SEQUENCE [LARGE SCALE GENOMIC DNA]</scope>
    <source>
        <strain evidence="5">WFUcys</strain>
    </source>
</reference>
<gene>
    <name evidence="5" type="ORF">TcWFU_004768</name>
</gene>
<feature type="domain" description="BACK" evidence="4">
    <location>
        <begin position="57"/>
        <end position="210"/>
    </location>
</feature>
<proteinExistence type="predicted"/>
<dbReference type="InterPro" id="IPR011705">
    <property type="entry name" value="BACK"/>
</dbReference>
<evidence type="ECO:0000313" key="5">
    <source>
        <dbReference type="EMBL" id="KAL5110300.1"/>
    </source>
</evidence>
<dbReference type="Gene3D" id="1.25.40.420">
    <property type="match status" value="1"/>
</dbReference>
<dbReference type="Pfam" id="PF01344">
    <property type="entry name" value="Kelch_1"/>
    <property type="match status" value="5"/>
</dbReference>
<dbReference type="SMART" id="SM00612">
    <property type="entry name" value="Kelch"/>
    <property type="match status" value="6"/>
</dbReference>
<evidence type="ECO:0000313" key="6">
    <source>
        <dbReference type="Proteomes" id="UP001651158"/>
    </source>
</evidence>
<evidence type="ECO:0000256" key="2">
    <source>
        <dbReference type="ARBA" id="ARBA00022737"/>
    </source>
</evidence>
<dbReference type="Pfam" id="PF00651">
    <property type="entry name" value="BTB"/>
    <property type="match status" value="1"/>
</dbReference>
<dbReference type="PANTHER" id="PTHR24412">
    <property type="entry name" value="KELCH PROTEIN"/>
    <property type="match status" value="1"/>
</dbReference>
<keyword evidence="2" id="KW-0677">Repeat</keyword>
<evidence type="ECO:0000259" key="4">
    <source>
        <dbReference type="SMART" id="SM00875"/>
    </source>
</evidence>
<keyword evidence="6" id="KW-1185">Reference proteome</keyword>
<sequence>MLQRVLEAFITFAYTGEIQITPGNVQATLIGASFLNIDSVRNFCCRYIEERLTLENLLQVRSFASSFLCSNLVSACDRVIHENFEHLVTLPAFFAALTGPEFCKLLESDDLQVSNEERVFHSIIAWCEHQTSPPFSADSPKLSRSLQSLQTTTTSDITTTTGGLMSLSLSAASSVPPPSLPSSRLKYLPDLLARVRLPLLSAQFIRDVVSKNPHVRADMACRDLLDEARDLLLMPDSLSTSTCSFVCRPRRGQEVAGVIYAVGGYSAEGDCQSIVEAYNPLVDRWEVVESMSTERSRIAVVALKGCLYAIGGLDGTSRLNTVEKFDPKTGVWQRVASMNYRRSALGAAVLNGRIYVCGGYDGISSLRTCEVYNPEQNRSTCRLLLVVFPPKEGASSAFPVLYNSQKILELTLCLRWQVIPSMTECRSAGGVVALEDGRLFAIGGHSGLPIFASVECYHRRGHQTPLTSTISAPTTTPFNPGSRRVWCQVAPMLHRRCRHGVAVLRGRIFAAGGYNGCHFLRSVEVYDPASITTTSLGSGEPGLGQWTEVASLATPRSRVSLAASGGRLYAIGGFDGEQNLSSVECFQRCEISATRSHYLRRCQRVQLTDDGDGDDDGRASIVVVEENEDGAGGTSNEHNPIAVTPSTSYTTLSPLNLCQHNSQHHSQRCRGRSSSLRDRQPRHCKSRDDEDLEEWLEEGPRSLLVPRVGMPFQTELIPVTAPPETAAVSNSNEGSMDLPTVTTEGLDSTESLIELLTFQSTTSSPGELGPHTSPLLQPLPPPPHPPSPTEMSTSGDAVFADWQWVPAMPLIAHEGGVGVGVIPLY</sequence>
<dbReference type="SUPFAM" id="SSF117281">
    <property type="entry name" value="Kelch motif"/>
    <property type="match status" value="2"/>
</dbReference>
<comment type="caution">
    <text evidence="5">The sequence shown here is derived from an EMBL/GenBank/DDBJ whole genome shotgun (WGS) entry which is preliminary data.</text>
</comment>
<feature type="compositionally biased region" description="Pro residues" evidence="3">
    <location>
        <begin position="777"/>
        <end position="788"/>
    </location>
</feature>